<proteinExistence type="predicted"/>
<dbReference type="EMBL" id="ML208277">
    <property type="protein sequence ID" value="TFK73267.1"/>
    <property type="molecule type" value="Genomic_DNA"/>
</dbReference>
<sequence>MKRSVRELLSFILFADSPASRIALYQARAAHTNARLLSALDTLDNLRATYIDKMEKTREEVALLQSKVRRYARKVEHAERERDGMQELVEAVLEKAEMSSGLYPWAAPARMQLSTYLDPIQNPTHQSRSRPSSTGDNLNEEDEELLAYAASIIENLRSERDRERRSHQLTRESAEQRIRKLEAQLARREAELEGCLLAAHDHQLLQGGDERDVGGLGARGGGGAQASSSSLRPPRDASRLDQPDPAQVLEVVGRRNRVLEDEIRHLEHRLHEARAAADSISPQIVQPTAGPSRSRQQSMPPEGRNATPVSYSQQQSHLASHGTTTPRPETQTAQKTNALISEMTEQLNQLASNIDAFREERYALSRLINGQDVQEPEIAPDVQEHPALPQPENGRQEQQQTGLLEELEQLRQDKEELSTALEESRRREADLLDQITTLQKSQRPSRPPSPTPPSPPPKPPFHFIPVSSTPLLQPQTSPDILNGSAEPTVIASAPISEVPLPSSTPTTAGDDSRPSSIPPHSSSVPHSSPLPLSSPSPSPSTTPPPPSLSPPRFRSPEIKEPDLETATAQSPPVTPPPPLVRSQELPPLPDQPPSSEFPSEGAVADISQDLLETDEGEMSMELATPLLPISDIPPTSPPPPRPRAPSESDIGSEIEGDIVIDDSEDGLEDEGLGTSDGLSDIEIGDTDTNFVGVSAEGRGLETVAEVDEEGEGDERLSFQEDSRHDDGDDAVHPESIPLPGSPDEPFVEDD</sequence>
<organism evidence="1 2">
    <name type="scientific">Pluteus cervinus</name>
    <dbReference type="NCBI Taxonomy" id="181527"/>
    <lineage>
        <taxon>Eukaryota</taxon>
        <taxon>Fungi</taxon>
        <taxon>Dikarya</taxon>
        <taxon>Basidiomycota</taxon>
        <taxon>Agaricomycotina</taxon>
        <taxon>Agaricomycetes</taxon>
        <taxon>Agaricomycetidae</taxon>
        <taxon>Agaricales</taxon>
        <taxon>Pluteineae</taxon>
        <taxon>Pluteaceae</taxon>
        <taxon>Pluteus</taxon>
    </lineage>
</organism>
<evidence type="ECO:0000313" key="1">
    <source>
        <dbReference type="EMBL" id="TFK73267.1"/>
    </source>
</evidence>
<protein>
    <submittedName>
        <fullName evidence="1">Uncharacterized protein</fullName>
    </submittedName>
</protein>
<gene>
    <name evidence="1" type="ORF">BDN72DRAFT_214319</name>
</gene>
<keyword evidence="2" id="KW-1185">Reference proteome</keyword>
<reference evidence="1 2" key="1">
    <citation type="journal article" date="2019" name="Nat. Ecol. Evol.">
        <title>Megaphylogeny resolves global patterns of mushroom evolution.</title>
        <authorList>
            <person name="Varga T."/>
            <person name="Krizsan K."/>
            <person name="Foldi C."/>
            <person name="Dima B."/>
            <person name="Sanchez-Garcia M."/>
            <person name="Sanchez-Ramirez S."/>
            <person name="Szollosi G.J."/>
            <person name="Szarkandi J.G."/>
            <person name="Papp V."/>
            <person name="Albert L."/>
            <person name="Andreopoulos W."/>
            <person name="Angelini C."/>
            <person name="Antonin V."/>
            <person name="Barry K.W."/>
            <person name="Bougher N.L."/>
            <person name="Buchanan P."/>
            <person name="Buyck B."/>
            <person name="Bense V."/>
            <person name="Catcheside P."/>
            <person name="Chovatia M."/>
            <person name="Cooper J."/>
            <person name="Damon W."/>
            <person name="Desjardin D."/>
            <person name="Finy P."/>
            <person name="Geml J."/>
            <person name="Haridas S."/>
            <person name="Hughes K."/>
            <person name="Justo A."/>
            <person name="Karasinski D."/>
            <person name="Kautmanova I."/>
            <person name="Kiss B."/>
            <person name="Kocsube S."/>
            <person name="Kotiranta H."/>
            <person name="LaButti K.M."/>
            <person name="Lechner B.E."/>
            <person name="Liimatainen K."/>
            <person name="Lipzen A."/>
            <person name="Lukacs Z."/>
            <person name="Mihaltcheva S."/>
            <person name="Morgado L.N."/>
            <person name="Niskanen T."/>
            <person name="Noordeloos M.E."/>
            <person name="Ohm R.A."/>
            <person name="Ortiz-Santana B."/>
            <person name="Ovrebo C."/>
            <person name="Racz N."/>
            <person name="Riley R."/>
            <person name="Savchenko A."/>
            <person name="Shiryaev A."/>
            <person name="Soop K."/>
            <person name="Spirin V."/>
            <person name="Szebenyi C."/>
            <person name="Tomsovsky M."/>
            <person name="Tulloss R.E."/>
            <person name="Uehling J."/>
            <person name="Grigoriev I.V."/>
            <person name="Vagvolgyi C."/>
            <person name="Papp T."/>
            <person name="Martin F.M."/>
            <person name="Miettinen O."/>
            <person name="Hibbett D.S."/>
            <person name="Nagy L.G."/>
        </authorList>
    </citation>
    <scope>NUCLEOTIDE SEQUENCE [LARGE SCALE GENOMIC DNA]</scope>
    <source>
        <strain evidence="1 2">NL-1719</strain>
    </source>
</reference>
<evidence type="ECO:0000313" key="2">
    <source>
        <dbReference type="Proteomes" id="UP000308600"/>
    </source>
</evidence>
<dbReference type="Proteomes" id="UP000308600">
    <property type="component" value="Unassembled WGS sequence"/>
</dbReference>
<accession>A0ACD3B8F2</accession>
<name>A0ACD3B8F2_9AGAR</name>